<name>A0ABR2GCI2_9ROSI</name>
<organism evidence="2 3">
    <name type="scientific">Hibiscus sabdariffa</name>
    <name type="common">roselle</name>
    <dbReference type="NCBI Taxonomy" id="183260"/>
    <lineage>
        <taxon>Eukaryota</taxon>
        <taxon>Viridiplantae</taxon>
        <taxon>Streptophyta</taxon>
        <taxon>Embryophyta</taxon>
        <taxon>Tracheophyta</taxon>
        <taxon>Spermatophyta</taxon>
        <taxon>Magnoliopsida</taxon>
        <taxon>eudicotyledons</taxon>
        <taxon>Gunneridae</taxon>
        <taxon>Pentapetalae</taxon>
        <taxon>rosids</taxon>
        <taxon>malvids</taxon>
        <taxon>Malvales</taxon>
        <taxon>Malvaceae</taxon>
        <taxon>Malvoideae</taxon>
        <taxon>Hibiscus</taxon>
    </lineage>
</organism>
<proteinExistence type="predicted"/>
<keyword evidence="1" id="KW-0732">Signal</keyword>
<sequence length="125" mass="12375">MAWYLLFRLAGCCSGCSGLEEQSLRTIRLAGVFPLRLGVFSCAAGGSAGAGASSAFELPGISASLSWLWCSMGVCQSKMSSADRFSCSVLPAPSDGSAGGVGWAVAGAGCSAIGGVKKKAAADGN</sequence>
<evidence type="ECO:0000256" key="1">
    <source>
        <dbReference type="SAM" id="SignalP"/>
    </source>
</evidence>
<dbReference type="Proteomes" id="UP001472677">
    <property type="component" value="Unassembled WGS sequence"/>
</dbReference>
<accession>A0ABR2GCI2</accession>
<protein>
    <recommendedName>
        <fullName evidence="4">Secreted protein</fullName>
    </recommendedName>
</protein>
<evidence type="ECO:0008006" key="4">
    <source>
        <dbReference type="Google" id="ProtNLM"/>
    </source>
</evidence>
<feature type="signal peptide" evidence="1">
    <location>
        <begin position="1"/>
        <end position="18"/>
    </location>
</feature>
<feature type="chain" id="PRO_5046853301" description="Secreted protein" evidence="1">
    <location>
        <begin position="19"/>
        <end position="125"/>
    </location>
</feature>
<reference evidence="2 3" key="1">
    <citation type="journal article" date="2024" name="G3 (Bethesda)">
        <title>Genome assembly of Hibiscus sabdariffa L. provides insights into metabolisms of medicinal natural products.</title>
        <authorList>
            <person name="Kim T."/>
        </authorList>
    </citation>
    <scope>NUCLEOTIDE SEQUENCE [LARGE SCALE GENOMIC DNA]</scope>
    <source>
        <strain evidence="2">TK-2024</strain>
        <tissue evidence="2">Old leaves</tissue>
    </source>
</reference>
<evidence type="ECO:0000313" key="3">
    <source>
        <dbReference type="Proteomes" id="UP001472677"/>
    </source>
</evidence>
<keyword evidence="3" id="KW-1185">Reference proteome</keyword>
<gene>
    <name evidence="2" type="ORF">V6N12_050480</name>
</gene>
<comment type="caution">
    <text evidence="2">The sequence shown here is derived from an EMBL/GenBank/DDBJ whole genome shotgun (WGS) entry which is preliminary data.</text>
</comment>
<dbReference type="EMBL" id="JBBPBM010000001">
    <property type="protein sequence ID" value="KAK8600627.1"/>
    <property type="molecule type" value="Genomic_DNA"/>
</dbReference>
<evidence type="ECO:0000313" key="2">
    <source>
        <dbReference type="EMBL" id="KAK8600627.1"/>
    </source>
</evidence>